<reference evidence="1" key="1">
    <citation type="submission" date="2023-06" db="EMBL/GenBank/DDBJ databases">
        <title>Genome-scale phylogeny and comparative genomics of the fungal order Sordariales.</title>
        <authorList>
            <consortium name="Lawrence Berkeley National Laboratory"/>
            <person name="Hensen N."/>
            <person name="Bonometti L."/>
            <person name="Westerberg I."/>
            <person name="Brannstrom I.O."/>
            <person name="Guillou S."/>
            <person name="Cros-Aarteil S."/>
            <person name="Calhoun S."/>
            <person name="Haridas S."/>
            <person name="Kuo A."/>
            <person name="Mondo S."/>
            <person name="Pangilinan J."/>
            <person name="Riley R."/>
            <person name="Labutti K."/>
            <person name="Andreopoulos B."/>
            <person name="Lipzen A."/>
            <person name="Chen C."/>
            <person name="Yanf M."/>
            <person name="Daum C."/>
            <person name="Ng V."/>
            <person name="Clum A."/>
            <person name="Steindorff A."/>
            <person name="Ohm R."/>
            <person name="Martin F."/>
            <person name="Silar P."/>
            <person name="Natvig D."/>
            <person name="Lalanne C."/>
            <person name="Gautier V."/>
            <person name="Ament-Velasquez S.L."/>
            <person name="Kruys A."/>
            <person name="Hutchinson M.I."/>
            <person name="Powell A.J."/>
            <person name="Barry K."/>
            <person name="Miller A.N."/>
            <person name="Grigoriev I.V."/>
            <person name="Debuchy R."/>
            <person name="Gladieux P."/>
            <person name="Thoren M.H."/>
            <person name="Johannesson H."/>
        </authorList>
    </citation>
    <scope>NUCLEOTIDE SEQUENCE</scope>
    <source>
        <strain evidence="1">SMH2532-1</strain>
    </source>
</reference>
<proteinExistence type="predicted"/>
<dbReference type="AlphaFoldDB" id="A0AA39YU22"/>
<gene>
    <name evidence="1" type="ORF">B0T16DRAFT_442515</name>
</gene>
<keyword evidence="2" id="KW-1185">Reference proteome</keyword>
<dbReference type="Proteomes" id="UP001174936">
    <property type="component" value="Unassembled WGS sequence"/>
</dbReference>
<name>A0AA39YU22_9PEZI</name>
<organism evidence="1 2">
    <name type="scientific">Cercophora newfieldiana</name>
    <dbReference type="NCBI Taxonomy" id="92897"/>
    <lineage>
        <taxon>Eukaryota</taxon>
        <taxon>Fungi</taxon>
        <taxon>Dikarya</taxon>
        <taxon>Ascomycota</taxon>
        <taxon>Pezizomycotina</taxon>
        <taxon>Sordariomycetes</taxon>
        <taxon>Sordariomycetidae</taxon>
        <taxon>Sordariales</taxon>
        <taxon>Lasiosphaeriaceae</taxon>
        <taxon>Cercophora</taxon>
    </lineage>
</organism>
<evidence type="ECO:0000313" key="1">
    <source>
        <dbReference type="EMBL" id="KAK0657971.1"/>
    </source>
</evidence>
<dbReference type="EMBL" id="JAULSV010000001">
    <property type="protein sequence ID" value="KAK0657971.1"/>
    <property type="molecule type" value="Genomic_DNA"/>
</dbReference>
<sequence length="356" mass="41613">MNRSGCWTIDEDWHKENEYRCLGFSLRLFQVFPASRLTASILIITPSSLSCLRSSFRVLSTHTLAVQSTTFFPLGCATIKLAALETYPNLAASKPERSDILTAPLSEPLTKRAIAMEHELRNRIALLGPTALRDMQVPLQRIRTYCGDTTSAPRPRYRDTTALFHYPWIDEFLQDNHMRTDEEAFCHSIWVIHSGPSERERFINSLRELHQGILFQWSALYLRNRSWYDRRHTQSVFSNLLSLYCGTYERFPRNEPLSDTEMFEMLVHAARDCHHIETAMTMVTLLLEMVNATDYDWTGVSAHHDWKNLNENALRFRGYLWQNRLEPDGFRCYDGRHLMRHSLDLLTDVVMNPSYW</sequence>
<evidence type="ECO:0000313" key="2">
    <source>
        <dbReference type="Proteomes" id="UP001174936"/>
    </source>
</evidence>
<protein>
    <submittedName>
        <fullName evidence="1">Uncharacterized protein</fullName>
    </submittedName>
</protein>
<comment type="caution">
    <text evidence="1">The sequence shown here is derived from an EMBL/GenBank/DDBJ whole genome shotgun (WGS) entry which is preliminary data.</text>
</comment>
<accession>A0AA39YU22</accession>